<organism evidence="1 2">
    <name type="scientific">Canariomyces notabilis</name>
    <dbReference type="NCBI Taxonomy" id="2074819"/>
    <lineage>
        <taxon>Eukaryota</taxon>
        <taxon>Fungi</taxon>
        <taxon>Dikarya</taxon>
        <taxon>Ascomycota</taxon>
        <taxon>Pezizomycotina</taxon>
        <taxon>Sordariomycetes</taxon>
        <taxon>Sordariomycetidae</taxon>
        <taxon>Sordariales</taxon>
        <taxon>Chaetomiaceae</taxon>
        <taxon>Canariomyces</taxon>
    </lineage>
</organism>
<keyword evidence="2" id="KW-1185">Reference proteome</keyword>
<accession>A0AAN6TCR7</accession>
<dbReference type="RefSeq" id="XP_064669559.1">
    <property type="nucleotide sequence ID" value="XM_064808595.1"/>
</dbReference>
<proteinExistence type="predicted"/>
<dbReference type="EMBL" id="MU853344">
    <property type="protein sequence ID" value="KAK4111989.1"/>
    <property type="molecule type" value="Genomic_DNA"/>
</dbReference>
<reference evidence="1" key="2">
    <citation type="submission" date="2023-05" db="EMBL/GenBank/DDBJ databases">
        <authorList>
            <consortium name="Lawrence Berkeley National Laboratory"/>
            <person name="Steindorff A."/>
            <person name="Hensen N."/>
            <person name="Bonometti L."/>
            <person name="Westerberg I."/>
            <person name="Brannstrom I.O."/>
            <person name="Guillou S."/>
            <person name="Cros-Aarteil S."/>
            <person name="Calhoun S."/>
            <person name="Haridas S."/>
            <person name="Kuo A."/>
            <person name="Mondo S."/>
            <person name="Pangilinan J."/>
            <person name="Riley R."/>
            <person name="Labutti K."/>
            <person name="Andreopoulos B."/>
            <person name="Lipzen A."/>
            <person name="Chen C."/>
            <person name="Yanf M."/>
            <person name="Daum C."/>
            <person name="Ng V."/>
            <person name="Clum A."/>
            <person name="Ohm R."/>
            <person name="Martin F."/>
            <person name="Silar P."/>
            <person name="Natvig D."/>
            <person name="Lalanne C."/>
            <person name="Gautier V."/>
            <person name="Ament-Velasquez S.L."/>
            <person name="Kruys A."/>
            <person name="Hutchinson M.I."/>
            <person name="Powell A.J."/>
            <person name="Barry K."/>
            <person name="Miller A.N."/>
            <person name="Grigoriev I.V."/>
            <person name="Debuchy R."/>
            <person name="Gladieux P."/>
            <person name="Thoren M.H."/>
            <person name="Johannesson H."/>
        </authorList>
    </citation>
    <scope>NUCLEOTIDE SEQUENCE</scope>
    <source>
        <strain evidence="1">CBS 508.74</strain>
    </source>
</reference>
<comment type="caution">
    <text evidence="1">The sequence shown here is derived from an EMBL/GenBank/DDBJ whole genome shotgun (WGS) entry which is preliminary data.</text>
</comment>
<sequence length="150" mass="17354">MSWAKFFGYTKYEVHTVHNVPTVHTMHTMLCWYSPYKDLSPDSVAKSQNRRYNHGFQRFYVYIPPYSVESVFLIFNNDLMELLRRAVRACRLSGSSAAPWATSQAIPVFWNGGWRTGRSATSKVVVAPHLLLSQWAPPTPFLLVQYEYNT</sequence>
<protein>
    <submittedName>
        <fullName evidence="1">Uncharacterized protein</fullName>
    </submittedName>
</protein>
<gene>
    <name evidence="1" type="ORF">N656DRAFT_134132</name>
</gene>
<reference evidence="1" key="1">
    <citation type="journal article" date="2023" name="Mol. Phylogenet. Evol.">
        <title>Genome-scale phylogeny and comparative genomics of the fungal order Sordariales.</title>
        <authorList>
            <person name="Hensen N."/>
            <person name="Bonometti L."/>
            <person name="Westerberg I."/>
            <person name="Brannstrom I.O."/>
            <person name="Guillou S."/>
            <person name="Cros-Aarteil S."/>
            <person name="Calhoun S."/>
            <person name="Haridas S."/>
            <person name="Kuo A."/>
            <person name="Mondo S."/>
            <person name="Pangilinan J."/>
            <person name="Riley R."/>
            <person name="LaButti K."/>
            <person name="Andreopoulos B."/>
            <person name="Lipzen A."/>
            <person name="Chen C."/>
            <person name="Yan M."/>
            <person name="Daum C."/>
            <person name="Ng V."/>
            <person name="Clum A."/>
            <person name="Steindorff A."/>
            <person name="Ohm R.A."/>
            <person name="Martin F."/>
            <person name="Silar P."/>
            <person name="Natvig D.O."/>
            <person name="Lalanne C."/>
            <person name="Gautier V."/>
            <person name="Ament-Velasquez S.L."/>
            <person name="Kruys A."/>
            <person name="Hutchinson M.I."/>
            <person name="Powell A.J."/>
            <person name="Barry K."/>
            <person name="Miller A.N."/>
            <person name="Grigoriev I.V."/>
            <person name="Debuchy R."/>
            <person name="Gladieux P."/>
            <person name="Hiltunen Thoren M."/>
            <person name="Johannesson H."/>
        </authorList>
    </citation>
    <scope>NUCLEOTIDE SEQUENCE</scope>
    <source>
        <strain evidence="1">CBS 508.74</strain>
    </source>
</reference>
<evidence type="ECO:0000313" key="1">
    <source>
        <dbReference type="EMBL" id="KAK4111989.1"/>
    </source>
</evidence>
<name>A0AAN6TCR7_9PEZI</name>
<evidence type="ECO:0000313" key="2">
    <source>
        <dbReference type="Proteomes" id="UP001302812"/>
    </source>
</evidence>
<dbReference type="Proteomes" id="UP001302812">
    <property type="component" value="Unassembled WGS sequence"/>
</dbReference>
<dbReference type="AlphaFoldDB" id="A0AAN6TCR7"/>
<dbReference type="GeneID" id="89932718"/>